<dbReference type="Gene3D" id="1.10.287.70">
    <property type="match status" value="1"/>
</dbReference>
<keyword evidence="4 14" id="KW-0812">Transmembrane</keyword>
<evidence type="ECO:0000256" key="5">
    <source>
        <dbReference type="ARBA" id="ARBA00022729"/>
    </source>
</evidence>
<protein>
    <submittedName>
        <fullName evidence="17">Glutamate receptor 3.4</fullName>
    </submittedName>
</protein>
<keyword evidence="10" id="KW-0325">Glycoprotein</keyword>
<dbReference type="GO" id="GO:0015276">
    <property type="term" value="F:ligand-gated monoatomic ion channel activity"/>
    <property type="evidence" value="ECO:0007669"/>
    <property type="project" value="InterPro"/>
</dbReference>
<evidence type="ECO:0000256" key="9">
    <source>
        <dbReference type="ARBA" id="ARBA00023170"/>
    </source>
</evidence>
<feature type="signal peptide" evidence="15">
    <location>
        <begin position="1"/>
        <end position="16"/>
    </location>
</feature>
<dbReference type="FunFam" id="3.40.190.10:FF:000175">
    <property type="entry name" value="Glutamate receptor"/>
    <property type="match status" value="1"/>
</dbReference>
<dbReference type="EMBL" id="CM007648">
    <property type="protein sequence ID" value="ONM24114.1"/>
    <property type="molecule type" value="Genomic_DNA"/>
</dbReference>
<feature type="compositionally biased region" description="Polar residues" evidence="13">
    <location>
        <begin position="379"/>
        <end position="392"/>
    </location>
</feature>
<evidence type="ECO:0000256" key="15">
    <source>
        <dbReference type="SAM" id="SignalP"/>
    </source>
</evidence>
<keyword evidence="11" id="KW-1071">Ligand-gated ion channel</keyword>
<evidence type="ECO:0000259" key="16">
    <source>
        <dbReference type="SMART" id="SM00079"/>
    </source>
</evidence>
<accession>A0A1D6EXB4</accession>
<feature type="region of interest" description="Disordered" evidence="13">
    <location>
        <begin position="370"/>
        <end position="398"/>
    </location>
</feature>
<organism evidence="17">
    <name type="scientific">Zea mays</name>
    <name type="common">Maize</name>
    <dbReference type="NCBI Taxonomy" id="4577"/>
    <lineage>
        <taxon>Eukaryota</taxon>
        <taxon>Viridiplantae</taxon>
        <taxon>Streptophyta</taxon>
        <taxon>Embryophyta</taxon>
        <taxon>Tracheophyta</taxon>
        <taxon>Spermatophyta</taxon>
        <taxon>Magnoliopsida</taxon>
        <taxon>Liliopsida</taxon>
        <taxon>Poales</taxon>
        <taxon>Poaceae</taxon>
        <taxon>PACMAD clade</taxon>
        <taxon>Panicoideae</taxon>
        <taxon>Andropogonodae</taxon>
        <taxon>Andropogoneae</taxon>
        <taxon>Tripsacinae</taxon>
        <taxon>Zea</taxon>
    </lineage>
</organism>
<evidence type="ECO:0000256" key="7">
    <source>
        <dbReference type="ARBA" id="ARBA00023065"/>
    </source>
</evidence>
<keyword evidence="3" id="KW-0813">Transport</keyword>
<evidence type="ECO:0000256" key="12">
    <source>
        <dbReference type="ARBA" id="ARBA00023303"/>
    </source>
</evidence>
<dbReference type="InterPro" id="IPR015683">
    <property type="entry name" value="Ionotropic_Glu_rcpt"/>
</dbReference>
<evidence type="ECO:0000256" key="3">
    <source>
        <dbReference type="ARBA" id="ARBA00022448"/>
    </source>
</evidence>
<dbReference type="ExpressionAtlas" id="A0A1D6EXB4">
    <property type="expression patterns" value="baseline and differential"/>
</dbReference>
<keyword evidence="8 14" id="KW-0472">Membrane</keyword>
<keyword evidence="6 14" id="KW-1133">Transmembrane helix</keyword>
<evidence type="ECO:0000256" key="6">
    <source>
        <dbReference type="ARBA" id="ARBA00022989"/>
    </source>
</evidence>
<feature type="chain" id="PRO_5011173342" evidence="15">
    <location>
        <begin position="17"/>
        <end position="398"/>
    </location>
</feature>
<keyword evidence="7" id="KW-0406">Ion transport</keyword>
<comment type="similarity">
    <text evidence="2">Belongs to the glutamate-gated ion channel (TC 1.A.10.1) family.</text>
</comment>
<feature type="transmembrane region" description="Helical" evidence="14">
    <location>
        <begin position="63"/>
        <end position="81"/>
    </location>
</feature>
<gene>
    <name evidence="17" type="ORF">ZEAMMB73_Zm00001d006508</name>
</gene>
<dbReference type="AlphaFoldDB" id="A0A1D6EXB4"/>
<evidence type="ECO:0000256" key="8">
    <source>
        <dbReference type="ARBA" id="ARBA00023136"/>
    </source>
</evidence>
<keyword evidence="5 15" id="KW-0732">Signal</keyword>
<reference evidence="17" key="1">
    <citation type="submission" date="2015-12" db="EMBL/GenBank/DDBJ databases">
        <title>Update maize B73 reference genome by single molecule sequencing technologies.</title>
        <authorList>
            <consortium name="Maize Genome Sequencing Project"/>
            <person name="Ware D."/>
        </authorList>
    </citation>
    <scope>NUCLEOTIDE SEQUENCE [LARGE SCALE GENOMIC DNA]</scope>
    <source>
        <tissue evidence="17">Seedling</tissue>
    </source>
</reference>
<feature type="transmembrane region" description="Helical" evidence="14">
    <location>
        <begin position="303"/>
        <end position="323"/>
    </location>
</feature>
<evidence type="ECO:0000256" key="13">
    <source>
        <dbReference type="SAM" id="MobiDB-lite"/>
    </source>
</evidence>
<evidence type="ECO:0000256" key="14">
    <source>
        <dbReference type="SAM" id="Phobius"/>
    </source>
</evidence>
<dbReference type="PANTHER" id="PTHR18966">
    <property type="entry name" value="IONOTROPIC GLUTAMATE RECEPTOR"/>
    <property type="match status" value="1"/>
</dbReference>
<evidence type="ECO:0000256" key="11">
    <source>
        <dbReference type="ARBA" id="ARBA00023286"/>
    </source>
</evidence>
<comment type="subcellular location">
    <subcellularLocation>
        <location evidence="1">Membrane</location>
        <topology evidence="1">Multi-pass membrane protein</topology>
    </subcellularLocation>
</comment>
<evidence type="ECO:0000256" key="2">
    <source>
        <dbReference type="ARBA" id="ARBA00008685"/>
    </source>
</evidence>
<evidence type="ECO:0000256" key="1">
    <source>
        <dbReference type="ARBA" id="ARBA00004141"/>
    </source>
</evidence>
<feature type="domain" description="Ionotropic glutamate receptor C-terminal" evidence="16">
    <location>
        <begin position="1"/>
        <end position="283"/>
    </location>
</feature>
<keyword evidence="9 17" id="KW-0675">Receptor</keyword>
<dbReference type="GO" id="GO:0016020">
    <property type="term" value="C:membrane"/>
    <property type="evidence" value="ECO:0007669"/>
    <property type="project" value="UniProtKB-SubCell"/>
</dbReference>
<feature type="transmembrane region" description="Helical" evidence="14">
    <location>
        <begin position="123"/>
        <end position="141"/>
    </location>
</feature>
<dbReference type="SMART" id="SM00079">
    <property type="entry name" value="PBPe"/>
    <property type="match status" value="1"/>
</dbReference>
<keyword evidence="12" id="KW-0407">Ion channel</keyword>
<dbReference type="FunFam" id="1.10.287.70:FF:000037">
    <property type="entry name" value="Glutamate receptor"/>
    <property type="match status" value="1"/>
</dbReference>
<evidence type="ECO:0000256" key="10">
    <source>
        <dbReference type="ARBA" id="ARBA00023180"/>
    </source>
</evidence>
<evidence type="ECO:0000256" key="4">
    <source>
        <dbReference type="ARBA" id="ARBA00022692"/>
    </source>
</evidence>
<name>A0A1D6EXB4_MAIZE</name>
<sequence length="398" mass="44184">MFLFLTLFQYFDAAVGDIAIVTNRTRLVDFTQPYIESGLIIVAPARVIESNAWAFLKPFTFQMWCVLVVIFLFVGAVVWILEHRSNTEFRGPPSQQIMTVCWFSFSTMFFAHRENTVSALGRFVLLIWLFAVLIINSSYTANLTSLLTVQELTSGIQGLDSLISSSSAIGYQVGSFSRNYLVDELSIAESRLVALNSPSDYARALELGSGNGGVAAIIDELPYVEIFLSKYCKFKTVGQVFTKSGWGFAFPRDSPLAEDLSTAILALSENGKLQKMHDEWLSGTECSADNGAGPSNSLSLSSFWGLFLICGLACFLALVIFFLRIFCQYSRYSNQVEAQFAEPRVLNRPARLTTIKSLISFVDKKEEEVKNALKKRPNGTGQQHPSTPNAEEQPTLPP</sequence>
<evidence type="ECO:0000313" key="17">
    <source>
        <dbReference type="EMBL" id="ONM24114.1"/>
    </source>
</evidence>
<dbReference type="Gene3D" id="3.40.190.10">
    <property type="entry name" value="Periplasmic binding protein-like II"/>
    <property type="match status" value="3"/>
</dbReference>
<dbReference type="InterPro" id="IPR001320">
    <property type="entry name" value="Iontro_rcpt_C"/>
</dbReference>
<proteinExistence type="inferred from homology"/>
<dbReference type="Pfam" id="PF00060">
    <property type="entry name" value="Lig_chan"/>
    <property type="match status" value="1"/>
</dbReference>
<dbReference type="SUPFAM" id="SSF53850">
    <property type="entry name" value="Periplasmic binding protein-like II"/>
    <property type="match status" value="1"/>
</dbReference>